<organism evidence="1 2">
    <name type="scientific">Mycolicibacterium peregrinum</name>
    <name type="common">Mycobacterium peregrinum</name>
    <dbReference type="NCBI Taxonomy" id="43304"/>
    <lineage>
        <taxon>Bacteria</taxon>
        <taxon>Bacillati</taxon>
        <taxon>Actinomycetota</taxon>
        <taxon>Actinomycetes</taxon>
        <taxon>Mycobacteriales</taxon>
        <taxon>Mycobacteriaceae</taxon>
        <taxon>Mycolicibacterium</taxon>
    </lineage>
</organism>
<reference evidence="2" key="1">
    <citation type="submission" date="2016-06" db="EMBL/GenBank/DDBJ databases">
        <authorList>
            <person name="Sutton G."/>
            <person name="Brinkac L."/>
            <person name="Sanka R."/>
            <person name="Adams M."/>
            <person name="Lau E."/>
            <person name="Mehaffy C."/>
            <person name="Tameris M."/>
            <person name="Hatherill M."/>
            <person name="Hanekom W."/>
            <person name="Mahomed H."/>
            <person name="Mcshane H."/>
        </authorList>
    </citation>
    <scope>NUCLEOTIDE SEQUENCE [LARGE SCALE GENOMIC DNA]</scope>
    <source>
        <strain evidence="2">852002-10433_SCH5171157</strain>
    </source>
</reference>
<protein>
    <submittedName>
        <fullName evidence="1">Uncharacterized protein</fullName>
    </submittedName>
</protein>
<dbReference type="AlphaFoldDB" id="A0A1A0VIK6"/>
<proteinExistence type="predicted"/>
<name>A0A1A0VIK6_MYCPR</name>
<evidence type="ECO:0000313" key="2">
    <source>
        <dbReference type="Proteomes" id="UP000094008"/>
    </source>
</evidence>
<sequence>MQYELNVVAADVTAVVSAIGGWLFDRAMAGWRVSVAADACADERALRILGVKAVDLTGLWSTEADAVTMTAIGTDRFESGDHVRAVRRSGTGVVFFGAHGPAGLSGAVDHVQYQPSAAALAFKAHALVIAGADPGSTGQVETLFRYGRSAGLLEADLVPVC</sequence>
<comment type="caution">
    <text evidence="1">The sequence shown here is derived from an EMBL/GenBank/DDBJ whole genome shotgun (WGS) entry which is preliminary data.</text>
</comment>
<dbReference type="Proteomes" id="UP000094008">
    <property type="component" value="Unassembled WGS sequence"/>
</dbReference>
<dbReference type="EMBL" id="LZSY01000172">
    <property type="protein sequence ID" value="OBB83073.1"/>
    <property type="molecule type" value="Genomic_DNA"/>
</dbReference>
<accession>A0A1A0VIK6</accession>
<gene>
    <name evidence="1" type="ORF">A5779_08325</name>
</gene>
<evidence type="ECO:0000313" key="1">
    <source>
        <dbReference type="EMBL" id="OBB83073.1"/>
    </source>
</evidence>